<sequence length="114" mass="13265">MNLTDQELKALERIEKHEKAYSKMRYILIFHTLFVTGMAIFLGYIIEDALHSLREEANQSTLIIAMTFPLLLISCLASTFHIFNLVRNWNGNPERKLLIKLVRSSLKQTQNQSQ</sequence>
<name>A0ABZ0RID6_9BACT</name>
<evidence type="ECO:0000256" key="1">
    <source>
        <dbReference type="SAM" id="Phobius"/>
    </source>
</evidence>
<reference evidence="2 3" key="1">
    <citation type="submission" date="2023-11" db="EMBL/GenBank/DDBJ databases">
        <title>Coraliomargarita sp. nov., isolated from marine algae.</title>
        <authorList>
            <person name="Lee J.K."/>
            <person name="Baek J.H."/>
            <person name="Kim J.M."/>
            <person name="Choi D.G."/>
            <person name="Jeon C.O."/>
        </authorList>
    </citation>
    <scope>NUCLEOTIDE SEQUENCE [LARGE SCALE GENOMIC DNA]</scope>
    <source>
        <strain evidence="2 3">J2-16</strain>
    </source>
</reference>
<keyword evidence="1" id="KW-0472">Membrane</keyword>
<keyword evidence="3" id="KW-1185">Reference proteome</keyword>
<dbReference type="EMBL" id="CP138858">
    <property type="protein sequence ID" value="WPJ94550.1"/>
    <property type="molecule type" value="Genomic_DNA"/>
</dbReference>
<proteinExistence type="predicted"/>
<keyword evidence="1" id="KW-0812">Transmembrane</keyword>
<dbReference type="RefSeq" id="WP_319831474.1">
    <property type="nucleotide sequence ID" value="NZ_CP138858.1"/>
</dbReference>
<dbReference type="Proteomes" id="UP001324993">
    <property type="component" value="Chromosome"/>
</dbReference>
<gene>
    <name evidence="2" type="ORF">SH580_14035</name>
</gene>
<evidence type="ECO:0000313" key="2">
    <source>
        <dbReference type="EMBL" id="WPJ94550.1"/>
    </source>
</evidence>
<evidence type="ECO:0000313" key="3">
    <source>
        <dbReference type="Proteomes" id="UP001324993"/>
    </source>
</evidence>
<accession>A0ABZ0RID6</accession>
<feature type="transmembrane region" description="Helical" evidence="1">
    <location>
        <begin position="62"/>
        <end position="86"/>
    </location>
</feature>
<keyword evidence="1" id="KW-1133">Transmembrane helix</keyword>
<feature type="transmembrane region" description="Helical" evidence="1">
    <location>
        <begin position="26"/>
        <end position="46"/>
    </location>
</feature>
<organism evidence="2 3">
    <name type="scientific">Coraliomargarita algicola</name>
    <dbReference type="NCBI Taxonomy" id="3092156"/>
    <lineage>
        <taxon>Bacteria</taxon>
        <taxon>Pseudomonadati</taxon>
        <taxon>Verrucomicrobiota</taxon>
        <taxon>Opitutia</taxon>
        <taxon>Puniceicoccales</taxon>
        <taxon>Coraliomargaritaceae</taxon>
        <taxon>Coraliomargarita</taxon>
    </lineage>
</organism>
<protein>
    <submittedName>
        <fullName evidence="2">Uncharacterized protein</fullName>
    </submittedName>
</protein>